<comment type="similarity">
    <text evidence="1">Belongs to the UPF0270 family.</text>
</comment>
<sequence>MQIPIDQLTPETLHAIAESFVLREGTDYGGEEVTLEEKVQQVLSQLRSGLAVLLYSELHDSVDLVPADKFAASQYQADVDET</sequence>
<dbReference type="Gene3D" id="1.10.10.610">
    <property type="entry name" value="YehU-like"/>
    <property type="match status" value="1"/>
</dbReference>
<dbReference type="InterPro" id="IPR036685">
    <property type="entry name" value="YehU-like_sf"/>
</dbReference>
<proteinExistence type="inferred from homology"/>
<accession>A0ABS7ECC9</accession>
<evidence type="ECO:0000256" key="1">
    <source>
        <dbReference type="ARBA" id="ARBA00006450"/>
    </source>
</evidence>
<dbReference type="PIRSF" id="PIRSF006169">
    <property type="entry name" value="UCP006169"/>
    <property type="match status" value="1"/>
</dbReference>
<dbReference type="NCBIfam" id="NF003438">
    <property type="entry name" value="PRK04966.1"/>
    <property type="match status" value="1"/>
</dbReference>
<dbReference type="SUPFAM" id="SSF118001">
    <property type="entry name" value="YehU-like"/>
    <property type="match status" value="1"/>
</dbReference>
<dbReference type="Pfam" id="PF06794">
    <property type="entry name" value="UPF0270"/>
    <property type="match status" value="1"/>
</dbReference>
<organism evidence="2 3">
    <name type="scientific">Neiella holothuriorum</name>
    <dbReference type="NCBI Taxonomy" id="2870530"/>
    <lineage>
        <taxon>Bacteria</taxon>
        <taxon>Pseudomonadati</taxon>
        <taxon>Pseudomonadota</taxon>
        <taxon>Gammaproteobacteria</taxon>
        <taxon>Alteromonadales</taxon>
        <taxon>Echinimonadaceae</taxon>
        <taxon>Neiella</taxon>
    </lineage>
</organism>
<evidence type="ECO:0000313" key="3">
    <source>
        <dbReference type="Proteomes" id="UP001166251"/>
    </source>
</evidence>
<gene>
    <name evidence="2" type="ORF">K0504_02985</name>
</gene>
<dbReference type="EMBL" id="JAHZSS010000002">
    <property type="protein sequence ID" value="MBW8189987.1"/>
    <property type="molecule type" value="Genomic_DNA"/>
</dbReference>
<dbReference type="RefSeq" id="WP_220102663.1">
    <property type="nucleotide sequence ID" value="NZ_JAHZSS010000002.1"/>
</dbReference>
<comment type="caution">
    <text evidence="2">The sequence shown here is derived from an EMBL/GenBank/DDBJ whole genome shotgun (WGS) entry which is preliminary data.</text>
</comment>
<dbReference type="InterPro" id="IPR010648">
    <property type="entry name" value="UPF0270"/>
</dbReference>
<name>A0ABS7ECC9_9GAMM</name>
<evidence type="ECO:0000313" key="2">
    <source>
        <dbReference type="EMBL" id="MBW8189987.1"/>
    </source>
</evidence>
<protein>
    <submittedName>
        <fullName evidence="2">YheU family protein</fullName>
    </submittedName>
</protein>
<keyword evidence="3" id="KW-1185">Reference proteome</keyword>
<dbReference type="Proteomes" id="UP001166251">
    <property type="component" value="Unassembled WGS sequence"/>
</dbReference>
<reference evidence="2" key="1">
    <citation type="submission" date="2021-07" db="EMBL/GenBank/DDBJ databases">
        <title>Neiella marina sp. nov., isolated from the intestinal content of sea cucumber Apostichopus japonicus.</title>
        <authorList>
            <person name="Bai X."/>
        </authorList>
    </citation>
    <scope>NUCLEOTIDE SEQUENCE</scope>
    <source>
        <strain evidence="2">126</strain>
    </source>
</reference>